<dbReference type="PATRIC" id="fig|1391653.3.peg.3244"/>
<feature type="compositionally biased region" description="Gly residues" evidence="1">
    <location>
        <begin position="926"/>
        <end position="940"/>
    </location>
</feature>
<feature type="compositionally biased region" description="Low complexity" evidence="1">
    <location>
        <begin position="303"/>
        <end position="315"/>
    </location>
</feature>
<feature type="region of interest" description="Disordered" evidence="1">
    <location>
        <begin position="298"/>
        <end position="317"/>
    </location>
</feature>
<dbReference type="InterPro" id="IPR012338">
    <property type="entry name" value="Beta-lactam/transpept-like"/>
</dbReference>
<dbReference type="Gene3D" id="3.40.710.10">
    <property type="entry name" value="DD-peptidase/beta-lactamase superfamily"/>
    <property type="match status" value="1"/>
</dbReference>
<evidence type="ECO:0000256" key="1">
    <source>
        <dbReference type="SAM" id="MobiDB-lite"/>
    </source>
</evidence>
<sequence length="1392" mass="145234">MSPDAATALAPLGIKTIFDLGCSRLFAAARVAAFAKDEMGAAAQYGMAPGDLLDDAIAIESVEAMGTLPLAALRMLDPAQAAAISQALNVTTLRDFAQWPPYLFAKRLVSGSIGGSMDDRDAILTEKLRPTFGEFPTERVYYTTLVMLQMNETTGQGTRPLDGGVSLDAVLADRNGFTKPAIGALMTYSQSWYAQGITFGHLLHSLALAPGEATRIAIVDWARRTSATSSETISETEELASAALHTRALSEVQDAVASEMQEGGSTSSSHADSTSYSAQASVGTGFLTSLWASGDASGSLQGATTDTTASSSSWSVGNRSVAASMQQNINDRTEQHSTSVRNRRATAVREVSQSEHEQVSTRIVANYNHMHALTIQYYEIVQVYRVATRLHRAERCLFIPMERLDFAGPLGAQYVERFRGALGRAALNRRALELLLDDTSAVEISATSSRIVVPSGRPDLVKMSAVLRASMIAKSEPTAAATVAPATATEVPPETVGIRVRAWDRAELASASRFVARPIVRPGSDSLFVPDETELLAISFEGVTVTNLRLDRVDSAAADVDLTVVNGRVDLPAGVRMGELDGIYASRSEGSQGSGQMTLLCAYLGRRFTLPSVPVELGTAVTQVAKFRTDQADRRRELLAHLQANNAHYAQAIARSLDSATLVLLLSEFTWNGRPVIDQVEPKVLTVAGNFLVLRAPVDPDEPSGVTEDGRQATWSDLLKNRGFDFGVEPDSRVIPIPTNGVFAEAVLGRSNSAEKLEYTRFWNWQDSPIPLTLPEIAPVSTGSRATSEDLRPGQLGQPVLNIVTPTSLPDPAGLGAVLTAVSNGNMFRDMSGLAGTQNLAGQVAQGTIDAATAAAEVASSNMRAEMQKSVAMGQIAADIVKAALGAPSSGGANQSVTAEAARVAHGEKRDAAAASAAAGADGSVPIGGGGGGSGGGESGAGTSAPIAGAIGGDGAAAFNKALYGPLGMPAGDLVKTALKGGAADGGGGGGGGGGAAMGGGAAPVPVPAWADAIDPFPPPGVVNLVRNDPSMTTAFAPVTVSTANHLCAGLADVTGAPASAAFAGLHEEEMVFVGSLMKLCVMYAAFALRERVQAFVDAAKANGEPFAAPAIFGVIENAWRPKLKAMFPTKSTTSFGNNQDVTVPKFDRIFTVSPTGVVDFSITSPMVSDASIDAVGENGAPTGLFHEWMRTMMRWSNNQAASNCILALGYFYLNGVLARSGYFDAATSKGLWISGDYDGHDWVRNAAEKASNAAGIALTPRWATAQGRSKSNFVGNALQVSRLLTAMANGKLLSSSSSTEMRALMNQMGGGIGSYARTALTAVGRAPDTLASKIGFGDDSFSHDCAIIERTVGGKLLRYVAVVFGSAPAQARQDLSDLFVLLDSAVVARHP</sequence>
<gene>
    <name evidence="2" type="ORF">AKJ08_3107</name>
</gene>
<feature type="region of interest" description="Disordered" evidence="1">
    <location>
        <begin position="915"/>
        <end position="940"/>
    </location>
</feature>
<protein>
    <submittedName>
        <fullName evidence="2">Uncharacterized protein</fullName>
    </submittedName>
</protein>
<name>A0A0K1PGT3_9BACT</name>
<feature type="compositionally biased region" description="Low complexity" evidence="1">
    <location>
        <begin position="915"/>
        <end position="925"/>
    </location>
</feature>
<reference evidence="2 3" key="1">
    <citation type="submission" date="2015-08" db="EMBL/GenBank/DDBJ databases">
        <authorList>
            <person name="Babu N.S."/>
            <person name="Beckwith C.J."/>
            <person name="Beseler K.G."/>
            <person name="Brison A."/>
            <person name="Carone J.V."/>
            <person name="Caskin T.P."/>
            <person name="Diamond M."/>
            <person name="Durham M.E."/>
            <person name="Foxe J.M."/>
            <person name="Go M."/>
            <person name="Henderson B.A."/>
            <person name="Jones I.B."/>
            <person name="McGettigan J.A."/>
            <person name="Micheletti S.J."/>
            <person name="Nasrallah M.E."/>
            <person name="Ortiz D."/>
            <person name="Piller C.R."/>
            <person name="Privatt S.R."/>
            <person name="Schneider S.L."/>
            <person name="Sharp S."/>
            <person name="Smith T.C."/>
            <person name="Stanton J.D."/>
            <person name="Ullery H.E."/>
            <person name="Wilson R.J."/>
            <person name="Serrano M.G."/>
            <person name="Buck G."/>
            <person name="Lee V."/>
            <person name="Wang Y."/>
            <person name="Carvalho R."/>
            <person name="Voegtly L."/>
            <person name="Shi R."/>
            <person name="Duckworth R."/>
            <person name="Johnson A."/>
            <person name="Loviza R."/>
            <person name="Walstead R."/>
            <person name="Shah Z."/>
            <person name="Kiflezghi M."/>
            <person name="Wade K."/>
            <person name="Ball S.L."/>
            <person name="Bradley K.W."/>
            <person name="Asai D.J."/>
            <person name="Bowman C.A."/>
            <person name="Russell D.A."/>
            <person name="Pope W.H."/>
            <person name="Jacobs-Sera D."/>
            <person name="Hendrix R.W."/>
            <person name="Hatfull G.F."/>
        </authorList>
    </citation>
    <scope>NUCLEOTIDE SEQUENCE [LARGE SCALE GENOMIC DNA]</scope>
    <source>
        <strain evidence="2 3">DSM 27710</strain>
    </source>
</reference>
<keyword evidence="3" id="KW-1185">Reference proteome</keyword>
<proteinExistence type="predicted"/>
<dbReference type="SUPFAM" id="SSF56601">
    <property type="entry name" value="beta-lactamase/transpeptidase-like"/>
    <property type="match status" value="1"/>
</dbReference>
<dbReference type="EMBL" id="CP012332">
    <property type="protein sequence ID" value="AKU92720.1"/>
    <property type="molecule type" value="Genomic_DNA"/>
</dbReference>
<dbReference type="Proteomes" id="UP000055590">
    <property type="component" value="Chromosome"/>
</dbReference>
<accession>A0A0K1PGT3</accession>
<evidence type="ECO:0000313" key="3">
    <source>
        <dbReference type="Proteomes" id="UP000055590"/>
    </source>
</evidence>
<evidence type="ECO:0000313" key="2">
    <source>
        <dbReference type="EMBL" id="AKU92720.1"/>
    </source>
</evidence>
<dbReference type="STRING" id="1391653.AKJ08_3107"/>
<organism evidence="2 3">
    <name type="scientific">Vulgatibacter incomptus</name>
    <dbReference type="NCBI Taxonomy" id="1391653"/>
    <lineage>
        <taxon>Bacteria</taxon>
        <taxon>Pseudomonadati</taxon>
        <taxon>Myxococcota</taxon>
        <taxon>Myxococcia</taxon>
        <taxon>Myxococcales</taxon>
        <taxon>Cystobacterineae</taxon>
        <taxon>Vulgatibacteraceae</taxon>
        <taxon>Vulgatibacter</taxon>
    </lineage>
</organism>
<dbReference type="KEGG" id="vin:AKJ08_3107"/>